<accession>A0A438CKY0</accession>
<evidence type="ECO:0000256" key="1">
    <source>
        <dbReference type="SAM" id="MobiDB-lite"/>
    </source>
</evidence>
<dbReference type="PANTHER" id="PTHR11439:SF440">
    <property type="entry name" value="INTEGRASE CATALYTIC DOMAIN-CONTAINING PROTEIN"/>
    <property type="match status" value="1"/>
</dbReference>
<comment type="caution">
    <text evidence="3">The sequence shown here is derived from an EMBL/GenBank/DDBJ whole genome shotgun (WGS) entry which is preliminary data.</text>
</comment>
<dbReference type="InterPro" id="IPR043502">
    <property type="entry name" value="DNA/RNA_pol_sf"/>
</dbReference>
<evidence type="ECO:0000313" key="3">
    <source>
        <dbReference type="EMBL" id="RVW23851.1"/>
    </source>
</evidence>
<feature type="compositionally biased region" description="Low complexity" evidence="1">
    <location>
        <begin position="137"/>
        <end position="149"/>
    </location>
</feature>
<dbReference type="PANTHER" id="PTHR11439">
    <property type="entry name" value="GAG-POL-RELATED RETROTRANSPOSON"/>
    <property type="match status" value="1"/>
</dbReference>
<reference evidence="3 4" key="1">
    <citation type="journal article" date="2018" name="PLoS Genet.">
        <title>Population sequencing reveals clonal diversity and ancestral inbreeding in the grapevine cultivar Chardonnay.</title>
        <authorList>
            <person name="Roach M.J."/>
            <person name="Johnson D.L."/>
            <person name="Bohlmann J."/>
            <person name="van Vuuren H.J."/>
            <person name="Jones S.J."/>
            <person name="Pretorius I.S."/>
            <person name="Schmidt S.A."/>
            <person name="Borneman A.R."/>
        </authorList>
    </citation>
    <scope>NUCLEOTIDE SEQUENCE [LARGE SCALE GENOMIC DNA]</scope>
    <source>
        <strain evidence="4">cv. Chardonnay</strain>
        <tissue evidence="3">Leaf</tissue>
    </source>
</reference>
<name>A0A438CKY0_VITVI</name>
<evidence type="ECO:0000313" key="4">
    <source>
        <dbReference type="Proteomes" id="UP000288805"/>
    </source>
</evidence>
<protein>
    <submittedName>
        <fullName evidence="3">Retrovirus-related Pol polyprotein from transposon RE1</fullName>
    </submittedName>
</protein>
<dbReference type="Pfam" id="PF07727">
    <property type="entry name" value="RVT_2"/>
    <property type="match status" value="1"/>
</dbReference>
<dbReference type="CDD" id="cd09272">
    <property type="entry name" value="RNase_HI_RT_Ty1"/>
    <property type="match status" value="1"/>
</dbReference>
<proteinExistence type="predicted"/>
<evidence type="ECO:0000259" key="2">
    <source>
        <dbReference type="Pfam" id="PF07727"/>
    </source>
</evidence>
<feature type="region of interest" description="Disordered" evidence="1">
    <location>
        <begin position="129"/>
        <end position="165"/>
    </location>
</feature>
<organism evidence="3 4">
    <name type="scientific">Vitis vinifera</name>
    <name type="common">Grape</name>
    <dbReference type="NCBI Taxonomy" id="29760"/>
    <lineage>
        <taxon>Eukaryota</taxon>
        <taxon>Viridiplantae</taxon>
        <taxon>Streptophyta</taxon>
        <taxon>Embryophyta</taxon>
        <taxon>Tracheophyta</taxon>
        <taxon>Spermatophyta</taxon>
        <taxon>Magnoliopsida</taxon>
        <taxon>eudicotyledons</taxon>
        <taxon>Gunneridae</taxon>
        <taxon>Pentapetalae</taxon>
        <taxon>rosids</taxon>
        <taxon>Vitales</taxon>
        <taxon>Vitaceae</taxon>
        <taxon>Viteae</taxon>
        <taxon>Vitis</taxon>
    </lineage>
</organism>
<dbReference type="EMBL" id="QGNW01002185">
    <property type="protein sequence ID" value="RVW23851.1"/>
    <property type="molecule type" value="Genomic_DNA"/>
</dbReference>
<dbReference type="InterPro" id="IPR013103">
    <property type="entry name" value="RVT_2"/>
</dbReference>
<dbReference type="SUPFAM" id="SSF56672">
    <property type="entry name" value="DNA/RNA polymerases"/>
    <property type="match status" value="1"/>
</dbReference>
<feature type="domain" description="Reverse transcriptase Ty1/copia-type" evidence="2">
    <location>
        <begin position="285"/>
        <end position="396"/>
    </location>
</feature>
<dbReference type="Proteomes" id="UP000288805">
    <property type="component" value="Unassembled WGS sequence"/>
</dbReference>
<dbReference type="AlphaFoldDB" id="A0A438CKY0"/>
<sequence>MRVSEIHSSMGPVGAFDNSPLDLTVEKLNDVWDAIREAYPDVENASQIFEIKTRLWQMKQGDREATKYYTKMLGSWQDLDLSCEEEWECTGDSVRFKKKMENERVFEFLVGLNRKIDNLRSRVLSRRPPEGSALLTHGPHAAAGRGPHATVSGPHAARSSRLSPRQSKRTYCEHCKKLGHTKDTCWALHGKPADWKPRQPNKAHSHQASTEIQANKTPTEICQSTSSVGFNSDQLAKLYELFSNFQASGQSSTTLSSGSLAKKEALEIPEWKEAVMEEIRALEKNETWEVINLPRGKKPVGCKWIFTMKYKADGTVERYKARLVAKGFTQTYGIDYTETFAPVAKLNTIRVLCPWQQTSTGHSISLISRIPFLNGELEEEVFMMLPPGFCKEEEETRDAIEEISLWSQTITQSMSNDGRMTILIMYIDDIILTGDDTREVERLKKVLATEFEHAGMQAKRYPYQGKKQDGKPHIAFAVSVVSQYMHSPKESHLEAVYKILRYLKGSPGRGLFFKKSDSKKVEIYTDANWAGSADDRRSTTSYFTFVWGNLVTWRSKKQSVVAKSSAEVEFKAIAQDMCEELWLQKLLEELHITIDLPIKLYCDNKATISISHNPVQHDKTKHIEVDKHFIKEKMRKGLFA</sequence>
<gene>
    <name evidence="3" type="primary">RE1_2590</name>
    <name evidence="3" type="ORF">CK203_094438</name>
</gene>